<dbReference type="OrthoDB" id="175771at2"/>
<gene>
    <name evidence="1" type="ORF">RF007C_07305</name>
</gene>
<proteinExistence type="predicted"/>
<comment type="caution">
    <text evidence="1">The sequence shown here is derived from an EMBL/GenBank/DDBJ whole genome shotgun (WGS) entry which is preliminary data.</text>
</comment>
<organism evidence="1 2">
    <name type="scientific">Ruminococcus flavefaciens 007c</name>
    <dbReference type="NCBI Taxonomy" id="1341157"/>
    <lineage>
        <taxon>Bacteria</taxon>
        <taxon>Bacillati</taxon>
        <taxon>Bacillota</taxon>
        <taxon>Clostridia</taxon>
        <taxon>Eubacteriales</taxon>
        <taxon>Oscillospiraceae</taxon>
        <taxon>Ruminococcus</taxon>
    </lineage>
</organism>
<protein>
    <recommendedName>
        <fullName evidence="3">DHHW protein</fullName>
    </recommendedName>
</protein>
<dbReference type="eggNOG" id="COG0457">
    <property type="taxonomic scope" value="Bacteria"/>
</dbReference>
<sequence>MNKLISKITAVVTLSFIFLFGLLTFLGSKKEYSVDENRHLEGLHEISAEEMYDGSTSRQLEKYMADHFWGRSRWMIAKAAMQTELSESIVNGVYVSSERLLTADPGYTEAGNVSSDADIINSFSKEYDGMVYFAAVPTSAGIYGDIIPSHYVRKTESQRITELYDMFGNDIRRIDTYNILKMLKDSYIYYRNDTKWTVYGAYCVYKTVIQKLGFQPTSYDKFNIEHVTNEFRGNLYNRTLSKRPQADIMDIFYYPDGAGIVSCSCILEDGSVAEGSIYNRDMLKTGDMYSMYLGKPVPVMKIRTSAKNDMKLLVVRDSFADCFIPFLTQHYSEITVISPLEMEGDISDYINVGEYGQTLFLFGIDSLGGEADPVSKFGELYFS</sequence>
<evidence type="ECO:0000313" key="1">
    <source>
        <dbReference type="EMBL" id="EWM53480.1"/>
    </source>
</evidence>
<dbReference type="Pfam" id="PF14286">
    <property type="entry name" value="DHHW"/>
    <property type="match status" value="1"/>
</dbReference>
<evidence type="ECO:0000313" key="2">
    <source>
        <dbReference type="Proteomes" id="UP000019365"/>
    </source>
</evidence>
<accession>W7UXU6</accession>
<dbReference type="EMBL" id="ATAX01000025">
    <property type="protein sequence ID" value="EWM53480.1"/>
    <property type="molecule type" value="Genomic_DNA"/>
</dbReference>
<evidence type="ECO:0008006" key="3">
    <source>
        <dbReference type="Google" id="ProtNLM"/>
    </source>
</evidence>
<dbReference type="InterPro" id="IPR025945">
    <property type="entry name" value="DHHW"/>
</dbReference>
<reference evidence="1 2" key="1">
    <citation type="journal article" date="2014" name="PLoS ONE">
        <title>Rumen cellulosomics: divergent fiber-degrading strategies revealed by comparative genome-wide analysis of six ruminococcal strains.</title>
        <authorList>
            <person name="Dassa B."/>
            <person name="Borovok I."/>
            <person name="Ruimy-Israeli V."/>
            <person name="Lamed R."/>
            <person name="Flint H.J."/>
            <person name="Duncan S.H."/>
            <person name="Henrissat B."/>
            <person name="Coutinho P."/>
            <person name="Morrison M."/>
            <person name="Mosoni P."/>
            <person name="Yeoman C.J."/>
            <person name="White B.A."/>
            <person name="Bayer E.A."/>
        </authorList>
    </citation>
    <scope>NUCLEOTIDE SEQUENCE [LARGE SCALE GENOMIC DNA]</scope>
    <source>
        <strain evidence="1 2">007c</strain>
    </source>
</reference>
<keyword evidence="2" id="KW-1185">Reference proteome</keyword>
<dbReference type="RefSeq" id="WP_037299337.1">
    <property type="nucleotide sequence ID" value="NZ_ATAX01000025.1"/>
</dbReference>
<dbReference type="Proteomes" id="UP000019365">
    <property type="component" value="Unassembled WGS sequence"/>
</dbReference>
<dbReference type="AlphaFoldDB" id="W7UXU6"/>
<dbReference type="PATRIC" id="fig|1341157.4.peg.1887"/>
<name>W7UXU6_RUMFL</name>